<dbReference type="PANTHER" id="PTHR28653:SF1">
    <property type="entry name" value="ATPASE SWSAP1"/>
    <property type="match status" value="1"/>
</dbReference>
<protein>
    <submittedName>
        <fullName evidence="4 5">Uncharacterized protein LOC106059155</fullName>
    </submittedName>
</protein>
<dbReference type="RefSeq" id="XP_055889716.1">
    <property type="nucleotide sequence ID" value="XM_056033741.1"/>
</dbReference>
<sequence length="267" mass="30440">MSILEYMFPLTSHYFETKQQTLLQSERHENNAKANYSTQMQIPNESSDLSITFTDFLQSMNTDDTKKSIIIGPDRADKTSLVFQVAVSAAASGSRVTYICTHPLKRLPFPVHGMAKPEAHIMSNVDFLYIDDSKELIIWLASTHTRTKWPSFLIIEDILSYATHFDDHNLERSLAKLCAIISDTSSWLSLNNEAKSCQVVLTAPTRMHSFCQVLNRFHFRTVGYLGPEKDHLNSKIYYENENVSIQVNFSQQKDCIVLSNVIFSKSV</sequence>
<proteinExistence type="predicted"/>
<keyword evidence="3" id="KW-1185">Reference proteome</keyword>
<name>A0A2C9KVE3_BIOGL</name>
<dbReference type="GO" id="GO:0097196">
    <property type="term" value="C:Shu complex"/>
    <property type="evidence" value="ECO:0007669"/>
    <property type="project" value="TreeGrafter"/>
</dbReference>
<evidence type="ECO:0000313" key="7">
    <source>
        <dbReference type="RefSeq" id="XP_055889716.1"/>
    </source>
</evidence>
<dbReference type="RefSeq" id="XP_055889715.1">
    <property type="nucleotide sequence ID" value="XM_056033740.1"/>
</dbReference>
<reference evidence="4 5" key="2">
    <citation type="submission" date="2025-04" db="UniProtKB">
        <authorList>
            <consortium name="RefSeq"/>
        </authorList>
    </citation>
    <scope>IDENTIFICATION</scope>
</reference>
<dbReference type="KEGG" id="bgt:106059155"/>
<evidence type="ECO:0000313" key="5">
    <source>
        <dbReference type="RefSeq" id="XP_055889714.1"/>
    </source>
</evidence>
<gene>
    <name evidence="1" type="primary">106059155</name>
    <name evidence="4 5 6 7" type="synonym">LOC106059155</name>
</gene>
<dbReference type="STRING" id="6526.A0A2C9KVE3"/>
<evidence type="ECO:0000313" key="6">
    <source>
        <dbReference type="RefSeq" id="XP_055889715.1"/>
    </source>
</evidence>
<evidence type="ECO:0000313" key="1">
    <source>
        <dbReference type="EnsemblMetazoa" id="BGLB023950-PA"/>
    </source>
</evidence>
<accession>A0A2C9KVE3</accession>
<dbReference type="OrthoDB" id="67296at2759"/>
<evidence type="ECO:0000313" key="2">
    <source>
        <dbReference type="Proteomes" id="UP000076420"/>
    </source>
</evidence>
<dbReference type="Proteomes" id="UP001165740">
    <property type="component" value="Chromosome 6"/>
</dbReference>
<dbReference type="EnsemblMetazoa" id="BGLB023950-RA">
    <property type="protein sequence ID" value="BGLB023950-PA"/>
    <property type="gene ID" value="BGLB023950"/>
</dbReference>
<dbReference type="Proteomes" id="UP000076420">
    <property type="component" value="Unassembled WGS sequence"/>
</dbReference>
<reference evidence="1" key="1">
    <citation type="submission" date="2020-05" db="UniProtKB">
        <authorList>
            <consortium name="EnsemblMetazoa"/>
        </authorList>
    </citation>
    <scope>IDENTIFICATION</scope>
    <source>
        <strain evidence="1">BB02</strain>
    </source>
</reference>
<dbReference type="VEuPathDB" id="VectorBase:BGLAX_040953"/>
<organism evidence="1 2">
    <name type="scientific">Biomphalaria glabrata</name>
    <name type="common">Bloodfluke planorb</name>
    <name type="synonym">Freshwater snail</name>
    <dbReference type="NCBI Taxonomy" id="6526"/>
    <lineage>
        <taxon>Eukaryota</taxon>
        <taxon>Metazoa</taxon>
        <taxon>Spiralia</taxon>
        <taxon>Lophotrochozoa</taxon>
        <taxon>Mollusca</taxon>
        <taxon>Gastropoda</taxon>
        <taxon>Heterobranchia</taxon>
        <taxon>Euthyneura</taxon>
        <taxon>Panpulmonata</taxon>
        <taxon>Hygrophila</taxon>
        <taxon>Lymnaeoidea</taxon>
        <taxon>Planorbidae</taxon>
        <taxon>Biomphalaria</taxon>
    </lineage>
</organism>
<dbReference type="GO" id="GO:0000724">
    <property type="term" value="P:double-strand break repair via homologous recombination"/>
    <property type="evidence" value="ECO:0007669"/>
    <property type="project" value="TreeGrafter"/>
</dbReference>
<evidence type="ECO:0000313" key="3">
    <source>
        <dbReference type="Proteomes" id="UP001165740"/>
    </source>
</evidence>
<dbReference type="RefSeq" id="XP_055889713.1">
    <property type="nucleotide sequence ID" value="XM_056033738.1"/>
</dbReference>
<dbReference type="OMA" id="SELISWF"/>
<dbReference type="AlphaFoldDB" id="A0A2C9KVE3"/>
<dbReference type="VEuPathDB" id="VectorBase:BGLB023950"/>
<dbReference type="GO" id="GO:0003697">
    <property type="term" value="F:single-stranded DNA binding"/>
    <property type="evidence" value="ECO:0007669"/>
    <property type="project" value="TreeGrafter"/>
</dbReference>
<evidence type="ECO:0000313" key="4">
    <source>
        <dbReference type="RefSeq" id="XP_055889713.1"/>
    </source>
</evidence>
<dbReference type="PANTHER" id="PTHR28653">
    <property type="match status" value="1"/>
</dbReference>
<dbReference type="RefSeq" id="XP_055889714.1">
    <property type="nucleotide sequence ID" value="XM_056033739.1"/>
</dbReference>